<feature type="transmembrane region" description="Helical" evidence="5">
    <location>
        <begin position="298"/>
        <end position="322"/>
    </location>
</feature>
<sequence length="511" mass="58171">MFFKRRKLRDKEDKQAVTENSQDIEELFAKAKKSSDFKQFSLTDELGHLIISYYNTLIDQQQLQLKILLIFRETPFVLDRLEKIDDIKKIIAIEDIVITDNRNEAESKLLKGYAILQMKENDQRVALILLSNDKAGLREQNSVENEFSVVGPQIGFLENIDVNIHLLRQQLNTTDLITKEVNIGSTSNTRVIIAHIDGITNEQHVNTMTQRLQDIDFDVIFDTALLHQFIEDNSHTPFPLLLPTERLDRAVQALINGQVAVFCSGSPYVITGPSTIIDYFISPEDYFLPWILGSFFRLIRVFSVLFSIFGTSIYIAVITYHYEVIPNDLFGSLSYSRHNVPFPPVFEVVFLEFTIELLREAGVRLPTKVGQTLGIVGGIVIGQASVEASLTSNVLLIIVALSALASFTTPIYKMSNTIRFLRFPLIIAASIWGGLGIVIGIAFLIVHLTRLESLGTPYTVPFYPFRPQDLKDSIIRSSYSETAKRPSYLRPKSIWRYHPYNHKKKKSDFDE</sequence>
<evidence type="ECO:0000313" key="6">
    <source>
        <dbReference type="EMBL" id="PLS09507.1"/>
    </source>
</evidence>
<feature type="transmembrane region" description="Helical" evidence="5">
    <location>
        <begin position="424"/>
        <end position="448"/>
    </location>
</feature>
<comment type="subcellular location">
    <subcellularLocation>
        <location evidence="4">Cell membrane</location>
    </subcellularLocation>
    <subcellularLocation>
        <location evidence="1">Membrane</location>
        <topology evidence="1">Multi-pass membrane protein</topology>
    </subcellularLocation>
</comment>
<dbReference type="RefSeq" id="WP_101646091.1">
    <property type="nucleotide sequence ID" value="NZ_PGVE01000012.1"/>
</dbReference>
<evidence type="ECO:0000256" key="5">
    <source>
        <dbReference type="SAM" id="Phobius"/>
    </source>
</evidence>
<comment type="similarity">
    <text evidence="2 4">Belongs to the GerABKA family.</text>
</comment>
<dbReference type="InterPro" id="IPR050768">
    <property type="entry name" value="UPF0353/GerABKA_families"/>
</dbReference>
<dbReference type="OrthoDB" id="9772630at2"/>
<evidence type="ECO:0000256" key="2">
    <source>
        <dbReference type="ARBA" id="ARBA00005278"/>
    </source>
</evidence>
<organism evidence="6 7">
    <name type="scientific">Neobacillus cucumis</name>
    <dbReference type="NCBI Taxonomy" id="1740721"/>
    <lineage>
        <taxon>Bacteria</taxon>
        <taxon>Bacillati</taxon>
        <taxon>Bacillota</taxon>
        <taxon>Bacilli</taxon>
        <taxon>Bacillales</taxon>
        <taxon>Bacillaceae</taxon>
        <taxon>Neobacillus</taxon>
    </lineage>
</organism>
<feature type="transmembrane region" description="Helical" evidence="5">
    <location>
        <begin position="394"/>
        <end position="412"/>
    </location>
</feature>
<proteinExistence type="inferred from homology"/>
<gene>
    <name evidence="6" type="ORF">CVD27_01315</name>
</gene>
<dbReference type="InterPro" id="IPR004995">
    <property type="entry name" value="Spore_Ger"/>
</dbReference>
<accession>A0A2N5HVG3</accession>
<dbReference type="AlphaFoldDB" id="A0A2N5HVG3"/>
<evidence type="ECO:0000256" key="3">
    <source>
        <dbReference type="ARBA" id="ARBA00023136"/>
    </source>
</evidence>
<evidence type="ECO:0000256" key="4">
    <source>
        <dbReference type="PIRNR" id="PIRNR005690"/>
    </source>
</evidence>
<dbReference type="PANTHER" id="PTHR22550">
    <property type="entry name" value="SPORE GERMINATION PROTEIN"/>
    <property type="match status" value="1"/>
</dbReference>
<keyword evidence="5" id="KW-1133">Transmembrane helix</keyword>
<dbReference type="Pfam" id="PF03323">
    <property type="entry name" value="GerA"/>
    <property type="match status" value="1"/>
</dbReference>
<dbReference type="GO" id="GO:0005886">
    <property type="term" value="C:plasma membrane"/>
    <property type="evidence" value="ECO:0007669"/>
    <property type="project" value="UniProtKB-SubCell"/>
</dbReference>
<name>A0A2N5HVG3_9BACI</name>
<evidence type="ECO:0000256" key="1">
    <source>
        <dbReference type="ARBA" id="ARBA00004141"/>
    </source>
</evidence>
<keyword evidence="5" id="KW-0812">Transmembrane</keyword>
<dbReference type="Proteomes" id="UP000234950">
    <property type="component" value="Unassembled WGS sequence"/>
</dbReference>
<dbReference type="PANTHER" id="PTHR22550:SF5">
    <property type="entry name" value="LEUCINE ZIPPER PROTEIN 4"/>
    <property type="match status" value="1"/>
</dbReference>
<protein>
    <submittedName>
        <fullName evidence="6">Spore germination protein</fullName>
    </submittedName>
</protein>
<dbReference type="PIRSF" id="PIRSF005690">
    <property type="entry name" value="GerBA"/>
    <property type="match status" value="1"/>
</dbReference>
<reference evidence="6 7" key="1">
    <citation type="submission" date="2017-11" db="EMBL/GenBank/DDBJ databases">
        <title>Comparitive Functional Genomics of Dry Heat Resistant strains isolated from the Viking Spacecraft.</title>
        <authorList>
            <person name="Seuylemezian A."/>
            <person name="Cooper K."/>
            <person name="Vaishampayan P."/>
        </authorList>
    </citation>
    <scope>NUCLEOTIDE SEQUENCE [LARGE SCALE GENOMIC DNA]</scope>
    <source>
        <strain evidence="6 7">V32-6</strain>
    </source>
</reference>
<keyword evidence="3 4" id="KW-0472">Membrane</keyword>
<evidence type="ECO:0000313" key="7">
    <source>
        <dbReference type="Proteomes" id="UP000234950"/>
    </source>
</evidence>
<dbReference type="GO" id="GO:0009847">
    <property type="term" value="P:spore germination"/>
    <property type="evidence" value="ECO:0007669"/>
    <property type="project" value="UniProtKB-UniRule"/>
</dbReference>
<keyword evidence="7" id="KW-1185">Reference proteome</keyword>
<comment type="caution">
    <text evidence="6">The sequence shown here is derived from an EMBL/GenBank/DDBJ whole genome shotgun (WGS) entry which is preliminary data.</text>
</comment>
<dbReference type="EMBL" id="PGVE01000012">
    <property type="protein sequence ID" value="PLS09507.1"/>
    <property type="molecule type" value="Genomic_DNA"/>
</dbReference>